<keyword evidence="1" id="KW-0472">Membrane</keyword>
<dbReference type="Proteomes" id="UP000198923">
    <property type="component" value="Unassembled WGS sequence"/>
</dbReference>
<dbReference type="RefSeq" id="WP_218125633.1">
    <property type="nucleotide sequence ID" value="NZ_FNCN01000004.1"/>
</dbReference>
<feature type="transmembrane region" description="Helical" evidence="1">
    <location>
        <begin position="20"/>
        <end position="42"/>
    </location>
</feature>
<protein>
    <submittedName>
        <fullName evidence="3">Helicase/secretion neighborhood TadE-like protein</fullName>
    </submittedName>
</protein>
<keyword evidence="3" id="KW-0067">ATP-binding</keyword>
<gene>
    <name evidence="3" type="ORF">SAMN05421505_10496</name>
</gene>
<evidence type="ECO:0000256" key="1">
    <source>
        <dbReference type="SAM" id="Phobius"/>
    </source>
</evidence>
<evidence type="ECO:0000313" key="4">
    <source>
        <dbReference type="Proteomes" id="UP000198923"/>
    </source>
</evidence>
<reference evidence="3 4" key="1">
    <citation type="submission" date="2016-10" db="EMBL/GenBank/DDBJ databases">
        <authorList>
            <person name="de Groot N.N."/>
        </authorList>
    </citation>
    <scope>NUCLEOTIDE SEQUENCE [LARGE SCALE GENOMIC DNA]</scope>
    <source>
        <strain evidence="3 4">CPCC 201354</strain>
    </source>
</reference>
<accession>A0A1G7U5P4</accession>
<dbReference type="NCBIfam" id="TIGR03816">
    <property type="entry name" value="tadE_like_DECH"/>
    <property type="match status" value="1"/>
</dbReference>
<proteinExistence type="predicted"/>
<keyword evidence="1" id="KW-1133">Transmembrane helix</keyword>
<keyword evidence="4" id="KW-1185">Reference proteome</keyword>
<name>A0A1G7U5P4_9ACTN</name>
<keyword evidence="3" id="KW-0547">Nucleotide-binding</keyword>
<dbReference type="STRING" id="504805.SAMN05421505_10496"/>
<dbReference type="GO" id="GO:0004386">
    <property type="term" value="F:helicase activity"/>
    <property type="evidence" value="ECO:0007669"/>
    <property type="project" value="UniProtKB-KW"/>
</dbReference>
<feature type="domain" description="Putative Flp pilus-assembly TadG-like N-terminal" evidence="2">
    <location>
        <begin position="16"/>
        <end position="62"/>
    </location>
</feature>
<dbReference type="InterPro" id="IPR021202">
    <property type="entry name" value="Rv3654c-like"/>
</dbReference>
<evidence type="ECO:0000313" key="3">
    <source>
        <dbReference type="EMBL" id="SDG42379.1"/>
    </source>
</evidence>
<keyword evidence="3" id="KW-0347">Helicase</keyword>
<dbReference type="AlphaFoldDB" id="A0A1G7U5P4"/>
<evidence type="ECO:0000259" key="2">
    <source>
        <dbReference type="Pfam" id="PF13400"/>
    </source>
</evidence>
<sequence length="135" mass="14280">MMSGEQTKALSRLERGSVTVWALTVIALIMLVTYAVVVVGMVRVARHRAQAAADLSALNAARVLLADHAHACREATTLAHANGAVLQRCDVTDETVDVRVAIRTTLPLRGVGLHVITARARAGPAEASRALPTPQ</sequence>
<dbReference type="Pfam" id="PF13400">
    <property type="entry name" value="Tad"/>
    <property type="match status" value="1"/>
</dbReference>
<dbReference type="InterPro" id="IPR028087">
    <property type="entry name" value="Tad_N"/>
</dbReference>
<keyword evidence="3" id="KW-0378">Hydrolase</keyword>
<organism evidence="3 4">
    <name type="scientific">Sinosporangium album</name>
    <dbReference type="NCBI Taxonomy" id="504805"/>
    <lineage>
        <taxon>Bacteria</taxon>
        <taxon>Bacillati</taxon>
        <taxon>Actinomycetota</taxon>
        <taxon>Actinomycetes</taxon>
        <taxon>Streptosporangiales</taxon>
        <taxon>Streptosporangiaceae</taxon>
        <taxon>Sinosporangium</taxon>
    </lineage>
</organism>
<dbReference type="EMBL" id="FNCN01000004">
    <property type="protein sequence ID" value="SDG42379.1"/>
    <property type="molecule type" value="Genomic_DNA"/>
</dbReference>
<keyword evidence="1" id="KW-0812">Transmembrane</keyword>